<organism evidence="2 3">
    <name type="scientific">Segniliparus rugosus (strain ATCC BAA-974 / DSM 45345 / CCUG 50838 / CIP 108380 / JCM 13579 / CDC 945)</name>
    <dbReference type="NCBI Taxonomy" id="679197"/>
    <lineage>
        <taxon>Bacteria</taxon>
        <taxon>Bacillati</taxon>
        <taxon>Actinomycetota</taxon>
        <taxon>Actinomycetes</taxon>
        <taxon>Mycobacteriales</taxon>
        <taxon>Segniliparaceae</taxon>
        <taxon>Segniliparus</taxon>
    </lineage>
</organism>
<name>E5XR03_SEGRC</name>
<keyword evidence="1" id="KW-0472">Membrane</keyword>
<gene>
    <name evidence="2" type="ORF">HMPREF9336_01905</name>
</gene>
<dbReference type="HOGENOM" id="CLU_1642543_0_0_11"/>
<feature type="transmembrane region" description="Helical" evidence="1">
    <location>
        <begin position="20"/>
        <end position="42"/>
    </location>
</feature>
<dbReference type="Proteomes" id="UP000004816">
    <property type="component" value="Unassembled WGS sequence"/>
</dbReference>
<reference evidence="2 3" key="1">
    <citation type="journal article" date="2011" name="Stand. Genomic Sci.">
        <title>High quality draft genome sequence of Segniliparus rugosus CDC 945(T)= (ATCC BAA-974(T)).</title>
        <authorList>
            <person name="Earl A.M."/>
            <person name="Desjardins C.A."/>
            <person name="Fitzgerald M.G."/>
            <person name="Arachchi H.M."/>
            <person name="Zeng Q."/>
            <person name="Mehta T."/>
            <person name="Griggs A."/>
            <person name="Birren B.W."/>
            <person name="Toney N.C."/>
            <person name="Carr J."/>
            <person name="Posey J."/>
            <person name="Butler W.R."/>
        </authorList>
    </citation>
    <scope>NUCLEOTIDE SEQUENCE [LARGE SCALE GENOMIC DNA]</scope>
    <source>
        <strain evidence="3">ATCC BAA-974 / DSM 45345 / CCUG 50838 / CIP 108380 / JCM 13579 / CDC 945</strain>
    </source>
</reference>
<evidence type="ECO:0000313" key="2">
    <source>
        <dbReference type="EMBL" id="EFV13243.1"/>
    </source>
</evidence>
<keyword evidence="3" id="KW-1185">Reference proteome</keyword>
<dbReference type="EMBL" id="ACZI02000002">
    <property type="protein sequence ID" value="EFV13243.1"/>
    <property type="molecule type" value="Genomic_DNA"/>
</dbReference>
<keyword evidence="1" id="KW-1133">Transmembrane helix</keyword>
<sequence>MSRFPEEEFRPRWRGQALRVALIVGCVVLAAAVGILGFRVLAPAEQQRTSNRDFEQAKANVIRLTAWAAGVPQDYPSRGLKHGCKAGTVGEGPPWTWSQEYDVPYSEQRVKEITARLRELRDQGWHYVETQKVLEDVHTKIGVQVSNNELVSIDAWRGSRINIEDDAKAGIPPQEHTINIIGLSECTS</sequence>
<evidence type="ECO:0000256" key="1">
    <source>
        <dbReference type="SAM" id="Phobius"/>
    </source>
</evidence>
<protein>
    <submittedName>
        <fullName evidence="2">Uncharacterized protein</fullName>
    </submittedName>
</protein>
<accession>E5XR03</accession>
<dbReference type="RefSeq" id="WP_007469777.1">
    <property type="nucleotide sequence ID" value="NZ_KI391953.1"/>
</dbReference>
<keyword evidence="1" id="KW-0812">Transmembrane</keyword>
<dbReference type="STRING" id="679197.HMPREF9336_01905"/>
<comment type="caution">
    <text evidence="2">The sequence shown here is derived from an EMBL/GenBank/DDBJ whole genome shotgun (WGS) entry which is preliminary data.</text>
</comment>
<evidence type="ECO:0000313" key="3">
    <source>
        <dbReference type="Proteomes" id="UP000004816"/>
    </source>
</evidence>
<proteinExistence type="predicted"/>
<dbReference type="AlphaFoldDB" id="E5XR03"/>